<dbReference type="AlphaFoldDB" id="A0A1I7U8L2"/>
<reference evidence="2" key="1">
    <citation type="submission" date="2016-11" db="UniProtKB">
        <authorList>
            <consortium name="WormBaseParasite"/>
        </authorList>
    </citation>
    <scope>IDENTIFICATION</scope>
</reference>
<dbReference type="eggNOG" id="ENOG502TKBY">
    <property type="taxonomic scope" value="Eukaryota"/>
</dbReference>
<evidence type="ECO:0000313" key="2">
    <source>
        <dbReference type="WBParaSite" id="Csp11.Scaffold629.g15958.t1"/>
    </source>
</evidence>
<name>A0A1I7U8L2_9PELO</name>
<keyword evidence="1" id="KW-1185">Reference proteome</keyword>
<dbReference type="Proteomes" id="UP000095282">
    <property type="component" value="Unplaced"/>
</dbReference>
<protein>
    <submittedName>
        <fullName evidence="2">Uncharacterized protein</fullName>
    </submittedName>
</protein>
<accession>A0A1I7U8L2</accession>
<evidence type="ECO:0000313" key="1">
    <source>
        <dbReference type="Proteomes" id="UP000095282"/>
    </source>
</evidence>
<sequence length="67" mass="7783">MGDKDFKNSLKIFTFFEPTISADREIRSLVTIAYKMDGRDHKMEKEVEISKNKQSPTGYVFTVFKST</sequence>
<organism evidence="1 2">
    <name type="scientific">Caenorhabditis tropicalis</name>
    <dbReference type="NCBI Taxonomy" id="1561998"/>
    <lineage>
        <taxon>Eukaryota</taxon>
        <taxon>Metazoa</taxon>
        <taxon>Ecdysozoa</taxon>
        <taxon>Nematoda</taxon>
        <taxon>Chromadorea</taxon>
        <taxon>Rhabditida</taxon>
        <taxon>Rhabditina</taxon>
        <taxon>Rhabditomorpha</taxon>
        <taxon>Rhabditoidea</taxon>
        <taxon>Rhabditidae</taxon>
        <taxon>Peloderinae</taxon>
        <taxon>Caenorhabditis</taxon>
    </lineage>
</organism>
<dbReference type="WBParaSite" id="Csp11.Scaffold629.g15958.t1">
    <property type="protein sequence ID" value="Csp11.Scaffold629.g15958.t1"/>
    <property type="gene ID" value="Csp11.Scaffold629.g15958"/>
</dbReference>
<proteinExistence type="predicted"/>